<dbReference type="RefSeq" id="WP_011280119.1">
    <property type="nucleotide sequence ID" value="NC_007204.1"/>
</dbReference>
<evidence type="ECO:0000256" key="3">
    <source>
        <dbReference type="ARBA" id="ARBA00022692"/>
    </source>
</evidence>
<feature type="transmembrane region" description="Helical" evidence="6">
    <location>
        <begin position="341"/>
        <end position="362"/>
    </location>
</feature>
<dbReference type="AlphaFoldDB" id="Q4FTG6"/>
<dbReference type="Gene3D" id="1.20.1250.20">
    <property type="entry name" value="MFS general substrate transporter like domains"/>
    <property type="match status" value="1"/>
</dbReference>
<evidence type="ECO:0000313" key="9">
    <source>
        <dbReference type="Proteomes" id="UP000000546"/>
    </source>
</evidence>
<dbReference type="SUPFAM" id="SSF103473">
    <property type="entry name" value="MFS general substrate transporter"/>
    <property type="match status" value="1"/>
</dbReference>
<dbReference type="CDD" id="cd17324">
    <property type="entry name" value="MFS_NepI_like"/>
    <property type="match status" value="1"/>
</dbReference>
<dbReference type="PANTHER" id="PTHR43124">
    <property type="entry name" value="PURINE EFFLUX PUMP PBUE"/>
    <property type="match status" value="1"/>
</dbReference>
<keyword evidence="4 6" id="KW-1133">Transmembrane helix</keyword>
<dbReference type="InterPro" id="IPR050189">
    <property type="entry name" value="MFS_Efflux_Transporters"/>
</dbReference>
<feature type="domain" description="Major facilitator superfamily (MFS) profile" evidence="7">
    <location>
        <begin position="18"/>
        <end position="392"/>
    </location>
</feature>
<feature type="transmembrane region" description="Helical" evidence="6">
    <location>
        <begin position="109"/>
        <end position="133"/>
    </location>
</feature>
<dbReference type="InterPro" id="IPR011701">
    <property type="entry name" value="MFS"/>
</dbReference>
<sequence length="399" mass="43306">MTHNLEVSSDARRTQYFQVFLMGVSAFIMNTTEFVPVALLSDIAQDFAITTAETGWMLTLYAWIVAAMSLPLMLLTSRFERKRLLLALFAVFIASHALSVFAWSFQVLLISRVGIALSHAIFWSITAAIAIRVAPKGKKAMALSVLATGTSLAMVLGVPLGRLVGQWFGWRATFGGIGAVALVVFILQARLLPTLPSMFEGSFRKIPTLLKNPLLVSLYLLILLVFTAHYSAYSYIEPFMRQVGAISENAATFVLLLFGVAGILGSVIFSRWGDNFNTRLMLISMILILVSMLALLLAVTSVWALSLIALLWGAALMLLIVSMQAKVIMVDVKAQDMLMSMFSGIINLGIGTGALFGGYAVIHLSLSSVGYVGAAIASAALLLILLMIKRFPELSRRLG</sequence>
<feature type="transmembrane region" description="Helical" evidence="6">
    <location>
        <begin position="250"/>
        <end position="269"/>
    </location>
</feature>
<keyword evidence="5 6" id="KW-0472">Membrane</keyword>
<dbReference type="InterPro" id="IPR036259">
    <property type="entry name" value="MFS_trans_sf"/>
</dbReference>
<keyword evidence="2" id="KW-1003">Cell membrane</keyword>
<accession>Q4FTG6</accession>
<name>Q4FTG6_PSYA2</name>
<feature type="transmembrane region" description="Helical" evidence="6">
    <location>
        <begin position="60"/>
        <end position="77"/>
    </location>
</feature>
<feature type="transmembrane region" description="Helical" evidence="6">
    <location>
        <begin position="20"/>
        <end position="40"/>
    </location>
</feature>
<dbReference type="NCBIfam" id="NF002921">
    <property type="entry name" value="PRK03545.1"/>
    <property type="match status" value="1"/>
</dbReference>
<evidence type="ECO:0000256" key="2">
    <source>
        <dbReference type="ARBA" id="ARBA00022475"/>
    </source>
</evidence>
<feature type="transmembrane region" description="Helical" evidence="6">
    <location>
        <begin position="172"/>
        <end position="192"/>
    </location>
</feature>
<gene>
    <name evidence="8" type="primary">sotB</name>
    <name evidence="8" type="ordered locus">Psyc_0839</name>
</gene>
<dbReference type="KEGG" id="par:Psyc_0839"/>
<reference evidence="8 9" key="1">
    <citation type="journal article" date="2010" name="Appl. Environ. Microbiol.">
        <title>The genome sequence of Psychrobacter arcticus 273-4, a psychroactive Siberian permafrost bacterium, reveals mechanisms for adaptation to low-temperature growth.</title>
        <authorList>
            <person name="Ayala-del-Rio H.L."/>
            <person name="Chain P.S."/>
            <person name="Grzymski J.J."/>
            <person name="Ponder M.A."/>
            <person name="Ivanova N."/>
            <person name="Bergholz P.W."/>
            <person name="Di Bartolo G."/>
            <person name="Hauser L."/>
            <person name="Land M."/>
            <person name="Bakermans C."/>
            <person name="Rodrigues D."/>
            <person name="Klappenbach J."/>
            <person name="Zarka D."/>
            <person name="Larimer F."/>
            <person name="Richardson P."/>
            <person name="Murray A."/>
            <person name="Thomashow M."/>
            <person name="Tiedje J.M."/>
        </authorList>
    </citation>
    <scope>NUCLEOTIDE SEQUENCE [LARGE SCALE GENOMIC DNA]</scope>
    <source>
        <strain evidence="9">DSM 17307 / VKM B-2377 / 273-4</strain>
    </source>
</reference>
<evidence type="ECO:0000259" key="7">
    <source>
        <dbReference type="PROSITE" id="PS50850"/>
    </source>
</evidence>
<dbReference type="PROSITE" id="PS50850">
    <property type="entry name" value="MFS"/>
    <property type="match status" value="1"/>
</dbReference>
<feature type="transmembrane region" description="Helical" evidence="6">
    <location>
        <begin position="84"/>
        <end position="103"/>
    </location>
</feature>
<evidence type="ECO:0000256" key="1">
    <source>
        <dbReference type="ARBA" id="ARBA00004651"/>
    </source>
</evidence>
<evidence type="ECO:0000256" key="5">
    <source>
        <dbReference type="ARBA" id="ARBA00023136"/>
    </source>
</evidence>
<evidence type="ECO:0000256" key="6">
    <source>
        <dbReference type="SAM" id="Phobius"/>
    </source>
</evidence>
<proteinExistence type="predicted"/>
<evidence type="ECO:0000256" key="4">
    <source>
        <dbReference type="ARBA" id="ARBA00022989"/>
    </source>
</evidence>
<keyword evidence="3 6" id="KW-0812">Transmembrane</keyword>
<dbReference type="OrthoDB" id="9788453at2"/>
<dbReference type="GO" id="GO:0005886">
    <property type="term" value="C:plasma membrane"/>
    <property type="evidence" value="ECO:0007669"/>
    <property type="project" value="UniProtKB-SubCell"/>
</dbReference>
<comment type="subcellular location">
    <subcellularLocation>
        <location evidence="1">Cell membrane</location>
        <topology evidence="1">Multi-pass membrane protein</topology>
    </subcellularLocation>
</comment>
<protein>
    <submittedName>
        <fullName evidence="8">MFS sugar efflux pump SotB</fullName>
    </submittedName>
</protein>
<dbReference type="GO" id="GO:0022857">
    <property type="term" value="F:transmembrane transporter activity"/>
    <property type="evidence" value="ECO:0007669"/>
    <property type="project" value="InterPro"/>
</dbReference>
<dbReference type="HOGENOM" id="CLU_001265_61_1_6"/>
<feature type="transmembrane region" description="Helical" evidence="6">
    <location>
        <begin position="368"/>
        <end position="388"/>
    </location>
</feature>
<dbReference type="Pfam" id="PF07690">
    <property type="entry name" value="MFS_1"/>
    <property type="match status" value="1"/>
</dbReference>
<feature type="transmembrane region" description="Helical" evidence="6">
    <location>
        <begin position="281"/>
        <end position="303"/>
    </location>
</feature>
<dbReference type="InterPro" id="IPR020846">
    <property type="entry name" value="MFS_dom"/>
</dbReference>
<evidence type="ECO:0000313" key="8">
    <source>
        <dbReference type="EMBL" id="AAZ18692.1"/>
    </source>
</evidence>
<keyword evidence="9" id="KW-1185">Reference proteome</keyword>
<dbReference type="EMBL" id="CP000082">
    <property type="protein sequence ID" value="AAZ18692.1"/>
    <property type="molecule type" value="Genomic_DNA"/>
</dbReference>
<feature type="transmembrane region" description="Helical" evidence="6">
    <location>
        <begin position="309"/>
        <end position="329"/>
    </location>
</feature>
<feature type="transmembrane region" description="Helical" evidence="6">
    <location>
        <begin position="213"/>
        <end position="230"/>
    </location>
</feature>
<dbReference type="STRING" id="259536.Psyc_0839"/>
<feature type="transmembrane region" description="Helical" evidence="6">
    <location>
        <begin position="140"/>
        <end position="160"/>
    </location>
</feature>
<dbReference type="eggNOG" id="COG2814">
    <property type="taxonomic scope" value="Bacteria"/>
</dbReference>
<dbReference type="Proteomes" id="UP000000546">
    <property type="component" value="Chromosome"/>
</dbReference>
<organism evidence="8 9">
    <name type="scientific">Psychrobacter arcticus (strain DSM 17307 / VKM B-2377 / 273-4)</name>
    <dbReference type="NCBI Taxonomy" id="259536"/>
    <lineage>
        <taxon>Bacteria</taxon>
        <taxon>Pseudomonadati</taxon>
        <taxon>Pseudomonadota</taxon>
        <taxon>Gammaproteobacteria</taxon>
        <taxon>Moraxellales</taxon>
        <taxon>Moraxellaceae</taxon>
        <taxon>Psychrobacter</taxon>
    </lineage>
</organism>
<dbReference type="PANTHER" id="PTHR43124:SF4">
    <property type="entry name" value="SUGAR EFFLUX TRANSPORTER"/>
    <property type="match status" value="1"/>
</dbReference>